<accession>A0A0R3RDM3</accession>
<sequence>LLNKRCKGFKLNLNTISECKDESNFCNITAIDICSSTKTNKFCLATCGLCDDDITTDNNDITTVTPTEGIHFISLPLKF</sequence>
<dbReference type="AlphaFoldDB" id="A0A0R3RDM3"/>
<proteinExistence type="predicted"/>
<protein>
    <submittedName>
        <fullName evidence="1">ShKT domain-containing protein</fullName>
    </submittedName>
</protein>
<evidence type="ECO:0000313" key="1">
    <source>
        <dbReference type="WBParaSite" id="BTMF_0001814701-mRNA-1"/>
    </source>
</evidence>
<reference evidence="1" key="1">
    <citation type="submission" date="2017-02" db="UniProtKB">
        <authorList>
            <consortium name="WormBaseParasite"/>
        </authorList>
    </citation>
    <scope>IDENTIFICATION</scope>
</reference>
<name>A0A0R3RDM3_9BILA</name>
<dbReference type="WBParaSite" id="BTMF_0001814701-mRNA-1">
    <property type="protein sequence ID" value="BTMF_0001814701-mRNA-1"/>
    <property type="gene ID" value="BTMF_0001814701"/>
</dbReference>
<organism evidence="1">
    <name type="scientific">Brugia timori</name>
    <dbReference type="NCBI Taxonomy" id="42155"/>
    <lineage>
        <taxon>Eukaryota</taxon>
        <taxon>Metazoa</taxon>
        <taxon>Ecdysozoa</taxon>
        <taxon>Nematoda</taxon>
        <taxon>Chromadorea</taxon>
        <taxon>Rhabditida</taxon>
        <taxon>Spirurina</taxon>
        <taxon>Spiruromorpha</taxon>
        <taxon>Filarioidea</taxon>
        <taxon>Onchocercidae</taxon>
        <taxon>Brugia</taxon>
    </lineage>
</organism>